<dbReference type="InterPro" id="IPR010985">
    <property type="entry name" value="Ribbon_hlx_hlx"/>
</dbReference>
<evidence type="ECO:0000313" key="2">
    <source>
        <dbReference type="Proteomes" id="UP000308330"/>
    </source>
</evidence>
<dbReference type="Proteomes" id="UP000308330">
    <property type="component" value="Unassembled WGS sequence"/>
</dbReference>
<proteinExistence type="predicted"/>
<protein>
    <submittedName>
        <fullName evidence="1">Toxin-antitoxin system HicB family antitoxin</fullName>
    </submittedName>
</protein>
<dbReference type="SUPFAM" id="SSF143100">
    <property type="entry name" value="TTHA1013/TTHA0281-like"/>
    <property type="match status" value="1"/>
</dbReference>
<dbReference type="InterPro" id="IPR035069">
    <property type="entry name" value="TTHA1013/TTHA0281-like"/>
</dbReference>
<accession>A0ABY2T3S0</accession>
<dbReference type="Gene3D" id="3.30.160.250">
    <property type="match status" value="1"/>
</dbReference>
<keyword evidence="2" id="KW-1185">Reference proteome</keyword>
<reference evidence="1 2" key="1">
    <citation type="submission" date="2019-04" db="EMBL/GenBank/DDBJ databases">
        <title>Lysinibacillus genome sequencing.</title>
        <authorList>
            <person name="Dunlap C."/>
        </authorList>
    </citation>
    <scope>NUCLEOTIDE SEQUENCE [LARGE SCALE GENOMIC DNA]</scope>
    <source>
        <strain evidence="1 2">KCTC 33042</strain>
    </source>
</reference>
<gene>
    <name evidence="1" type="ORF">FC748_05630</name>
</gene>
<evidence type="ECO:0000313" key="1">
    <source>
        <dbReference type="EMBL" id="TKI50685.1"/>
    </source>
</evidence>
<dbReference type="InterPro" id="IPR008651">
    <property type="entry name" value="Uncharacterised_HicB"/>
</dbReference>
<comment type="caution">
    <text evidence="1">The sequence shown here is derived from an EMBL/GenBank/DDBJ whole genome shotgun (WGS) entry which is preliminary data.</text>
</comment>
<name>A0ABY2T3S0_9BACI</name>
<dbReference type="SUPFAM" id="SSF47598">
    <property type="entry name" value="Ribbon-helix-helix"/>
    <property type="match status" value="1"/>
</dbReference>
<dbReference type="Pfam" id="PF05534">
    <property type="entry name" value="HicB"/>
    <property type="match status" value="1"/>
</dbReference>
<sequence length="136" mass="15387">MKNQKDLDYYLSMPYTFQVRKTASGYWANIKEIDGCHTPADSIEEAYRDLEKVLQMTIETKLEFGDPIPEPVDQDYSGKFNVRVPKSLHKQLALDAEAEGVSFLQDIVSIVQCVINLSPVFCVKEINIPSITDLNA</sequence>
<organism evidence="1 2">
    <name type="scientific">Lysinibacillus tabacifolii</name>
    <dbReference type="NCBI Taxonomy" id="1173107"/>
    <lineage>
        <taxon>Bacteria</taxon>
        <taxon>Bacillati</taxon>
        <taxon>Bacillota</taxon>
        <taxon>Bacilli</taxon>
        <taxon>Bacillales</taxon>
        <taxon>Bacillaceae</taxon>
        <taxon>Lysinibacillus</taxon>
    </lineage>
</organism>
<dbReference type="EMBL" id="SZPT01000001">
    <property type="protein sequence ID" value="TKI50685.1"/>
    <property type="molecule type" value="Genomic_DNA"/>
</dbReference>